<dbReference type="Gene3D" id="3.90.1590.10">
    <property type="entry name" value="glutathione-dependent formaldehyde- activating enzyme (gfa)"/>
    <property type="match status" value="1"/>
</dbReference>
<dbReference type="eggNOG" id="ENOG502SFKU">
    <property type="taxonomic scope" value="Eukaryota"/>
</dbReference>
<evidence type="ECO:0000259" key="5">
    <source>
        <dbReference type="PROSITE" id="PS51891"/>
    </source>
</evidence>
<dbReference type="PROSITE" id="PS51891">
    <property type="entry name" value="CENP_V_GFA"/>
    <property type="match status" value="1"/>
</dbReference>
<protein>
    <recommendedName>
        <fullName evidence="5">CENP-V/GFA domain-containing protein</fullName>
    </recommendedName>
</protein>
<name>S8BN42_DACHA</name>
<evidence type="ECO:0000313" key="6">
    <source>
        <dbReference type="EMBL" id="EPS36662.1"/>
    </source>
</evidence>
<dbReference type="EMBL" id="AQGS01000831">
    <property type="protein sequence ID" value="EPS36662.1"/>
    <property type="molecule type" value="Genomic_DNA"/>
</dbReference>
<reference evidence="7" key="2">
    <citation type="submission" date="2013-04" db="EMBL/GenBank/DDBJ databases">
        <title>Genomic mechanisms accounting for the adaptation to parasitism in nematode-trapping fungi.</title>
        <authorList>
            <person name="Ahren D.G."/>
        </authorList>
    </citation>
    <scope>NUCLEOTIDE SEQUENCE [LARGE SCALE GENOMIC DNA]</scope>
    <source>
        <strain evidence="7">CBS 200.50</strain>
    </source>
</reference>
<comment type="similarity">
    <text evidence="1">Belongs to the Gfa family.</text>
</comment>
<dbReference type="InterPro" id="IPR011057">
    <property type="entry name" value="Mss4-like_sf"/>
</dbReference>
<evidence type="ECO:0000256" key="3">
    <source>
        <dbReference type="ARBA" id="ARBA00022833"/>
    </source>
</evidence>
<dbReference type="PANTHER" id="PTHR33337">
    <property type="entry name" value="GFA DOMAIN-CONTAINING PROTEIN"/>
    <property type="match status" value="1"/>
</dbReference>
<dbReference type="OrthoDB" id="1601230at2759"/>
<keyword evidence="7" id="KW-1185">Reference proteome</keyword>
<dbReference type="STRING" id="1284197.S8BN42"/>
<evidence type="ECO:0000256" key="1">
    <source>
        <dbReference type="ARBA" id="ARBA00005495"/>
    </source>
</evidence>
<dbReference type="OMA" id="TPFIETW"/>
<keyword evidence="3" id="KW-0862">Zinc</keyword>
<comment type="caution">
    <text evidence="6">The sequence shown here is derived from an EMBL/GenBank/DDBJ whole genome shotgun (WGS) entry which is preliminary data.</text>
</comment>
<evidence type="ECO:0000256" key="4">
    <source>
        <dbReference type="ARBA" id="ARBA00023239"/>
    </source>
</evidence>
<dbReference type="Proteomes" id="UP000015100">
    <property type="component" value="Unassembled WGS sequence"/>
</dbReference>
<dbReference type="PANTHER" id="PTHR33337:SF30">
    <property type="entry name" value="DUF636 DOMAIN PROTEIN (AFU_ORTHOLOGUE AFUA_1G03180)"/>
    <property type="match status" value="1"/>
</dbReference>
<accession>S8BN42</accession>
<keyword evidence="4" id="KW-0456">Lyase</keyword>
<proteinExistence type="inferred from homology"/>
<keyword evidence="2" id="KW-0479">Metal-binding</keyword>
<dbReference type="AlphaFoldDB" id="S8BN42"/>
<evidence type="ECO:0000256" key="2">
    <source>
        <dbReference type="ARBA" id="ARBA00022723"/>
    </source>
</evidence>
<dbReference type="GO" id="GO:0046872">
    <property type="term" value="F:metal ion binding"/>
    <property type="evidence" value="ECO:0007669"/>
    <property type="project" value="UniProtKB-KW"/>
</dbReference>
<dbReference type="SUPFAM" id="SSF51316">
    <property type="entry name" value="Mss4-like"/>
    <property type="match status" value="1"/>
</dbReference>
<feature type="domain" description="CENP-V/GFA" evidence="5">
    <location>
        <begin position="4"/>
        <end position="122"/>
    </location>
</feature>
<dbReference type="InterPro" id="IPR006913">
    <property type="entry name" value="CENP-V/GFA"/>
</dbReference>
<gene>
    <name evidence="6" type="ORF">H072_9760</name>
</gene>
<organism evidence="6 7">
    <name type="scientific">Dactylellina haptotyla (strain CBS 200.50)</name>
    <name type="common">Nematode-trapping fungus</name>
    <name type="synonym">Monacrosporium haptotylum</name>
    <dbReference type="NCBI Taxonomy" id="1284197"/>
    <lineage>
        <taxon>Eukaryota</taxon>
        <taxon>Fungi</taxon>
        <taxon>Dikarya</taxon>
        <taxon>Ascomycota</taxon>
        <taxon>Pezizomycotina</taxon>
        <taxon>Orbiliomycetes</taxon>
        <taxon>Orbiliales</taxon>
        <taxon>Orbiliaceae</taxon>
        <taxon>Dactylellina</taxon>
    </lineage>
</organism>
<reference evidence="6 7" key="1">
    <citation type="journal article" date="2013" name="PLoS Genet.">
        <title>Genomic mechanisms accounting for the adaptation to parasitism in nematode-trapping fungi.</title>
        <authorList>
            <person name="Meerupati T."/>
            <person name="Andersson K.M."/>
            <person name="Friman E."/>
            <person name="Kumar D."/>
            <person name="Tunlid A."/>
            <person name="Ahren D."/>
        </authorList>
    </citation>
    <scope>NUCLEOTIDE SEQUENCE [LARGE SCALE GENOMIC DNA]</scope>
    <source>
        <strain evidence="6 7">CBS 200.50</strain>
    </source>
</reference>
<evidence type="ECO:0000313" key="7">
    <source>
        <dbReference type="Proteomes" id="UP000015100"/>
    </source>
</evidence>
<sequence>MVTLTGTCHCHQTEWEVAADEFVHILCHCSACKIIGGGAYSLNIVVPIADCKVTKGELKTYTYKADSGNDTVCYYCPNCTSHPWHHQKVQGEKYVVRTALLQGSDNFKVAAEVYAKDRYTWQPQVAAASFETVPPPS</sequence>
<dbReference type="Pfam" id="PF04828">
    <property type="entry name" value="GFA"/>
    <property type="match status" value="1"/>
</dbReference>
<dbReference type="GO" id="GO:0016846">
    <property type="term" value="F:carbon-sulfur lyase activity"/>
    <property type="evidence" value="ECO:0007669"/>
    <property type="project" value="InterPro"/>
</dbReference>
<dbReference type="HOGENOM" id="CLU_055491_3_2_1"/>